<dbReference type="EMBL" id="CP029347">
    <property type="protein sequence ID" value="AWL12194.1"/>
    <property type="molecule type" value="Genomic_DNA"/>
</dbReference>
<dbReference type="KEGG" id="salh:HMF8227_01721"/>
<dbReference type="RefSeq" id="WP_109339789.1">
    <property type="nucleotide sequence ID" value="NZ_CP029347.1"/>
</dbReference>
<sequence length="526" mass="60675">MKDNLLNISIIEDNQGSRALLADMLQGLGQSSVKRYKDCEQFLSDLEQAPDLVLLGYDLGGTFKGTELARYCSHNRLVPEWTQFAFITNYPQRVSADLPQRLCPVPIYQKPISNGQLTELVNNTRRLLEKTGPIIKAALHAPSQTLVDKLTSIRSEELKQPLRDVVMSVQATVLLRAGHGNLAWEYASELETQELSYELQLNIAYQQGEQTTLLELLDELAGNGLLRHKQLFYRLRLLSRQAQYGEMLDVLAQIRDSELSPSQIVLKAYLLYLNSSYAEAMTYLDERLNAMEQDDYYLNTLLCWSLCLTLLESRSTDSPQEALKRLHQFKDEVKWHSVGRVFQRFERLLDLAILAVTLYRNKGESGQELDFNELEHLPKISSVFECTTLAFIYIHLDRSDNASQMLFEAEQFIARMQTSPERIAAGLLHRQLFTMLHKNHQQQAMEYNRWGLTFRQDKRPYRALALFARAHQLCPRVPGFLLNLLTLMQQLDLAQFWEVQQDTLINHLKQLPLSEAEQQRLAKLLQ</sequence>
<dbReference type="SUPFAM" id="SSF52172">
    <property type="entry name" value="CheY-like"/>
    <property type="match status" value="1"/>
</dbReference>
<protein>
    <recommendedName>
        <fullName evidence="2">Response regulatory domain-containing protein</fullName>
    </recommendedName>
</protein>
<name>A0A2S2E3H4_9ALTE</name>
<comment type="caution">
    <text evidence="1">Lacks conserved residue(s) required for the propagation of feature annotation.</text>
</comment>
<evidence type="ECO:0000313" key="3">
    <source>
        <dbReference type="EMBL" id="AWL12194.1"/>
    </source>
</evidence>
<organism evidence="3 4">
    <name type="scientific">Saliniradius amylolyticus</name>
    <dbReference type="NCBI Taxonomy" id="2183582"/>
    <lineage>
        <taxon>Bacteria</taxon>
        <taxon>Pseudomonadati</taxon>
        <taxon>Pseudomonadota</taxon>
        <taxon>Gammaproteobacteria</taxon>
        <taxon>Alteromonadales</taxon>
        <taxon>Alteromonadaceae</taxon>
        <taxon>Saliniradius</taxon>
    </lineage>
</organism>
<proteinExistence type="predicted"/>
<evidence type="ECO:0000256" key="1">
    <source>
        <dbReference type="PROSITE-ProRule" id="PRU00169"/>
    </source>
</evidence>
<dbReference type="OrthoDB" id="6291207at2"/>
<dbReference type="Gene3D" id="3.40.50.2300">
    <property type="match status" value="1"/>
</dbReference>
<dbReference type="Proteomes" id="UP000245728">
    <property type="component" value="Chromosome"/>
</dbReference>
<reference evidence="3 4" key="1">
    <citation type="submission" date="2018-05" db="EMBL/GenBank/DDBJ databases">
        <title>Salinimonas sp. HMF8227 Genome sequencing and assembly.</title>
        <authorList>
            <person name="Kang H."/>
            <person name="Kang J."/>
            <person name="Cha I."/>
            <person name="Kim H."/>
            <person name="Joh K."/>
        </authorList>
    </citation>
    <scope>NUCLEOTIDE SEQUENCE [LARGE SCALE GENOMIC DNA]</scope>
    <source>
        <strain evidence="3 4">HMF8227</strain>
    </source>
</reference>
<dbReference type="InterPro" id="IPR011006">
    <property type="entry name" value="CheY-like_superfamily"/>
</dbReference>
<evidence type="ECO:0000259" key="2">
    <source>
        <dbReference type="PROSITE" id="PS50110"/>
    </source>
</evidence>
<keyword evidence="4" id="KW-1185">Reference proteome</keyword>
<gene>
    <name evidence="3" type="ORF">HMF8227_01721</name>
</gene>
<dbReference type="GO" id="GO:0000160">
    <property type="term" value="P:phosphorelay signal transduction system"/>
    <property type="evidence" value="ECO:0007669"/>
    <property type="project" value="InterPro"/>
</dbReference>
<dbReference type="AlphaFoldDB" id="A0A2S2E3H4"/>
<feature type="domain" description="Response regulatory" evidence="2">
    <location>
        <begin position="7"/>
        <end position="125"/>
    </location>
</feature>
<evidence type="ECO:0000313" key="4">
    <source>
        <dbReference type="Proteomes" id="UP000245728"/>
    </source>
</evidence>
<accession>A0A2S2E3H4</accession>
<dbReference type="PROSITE" id="PS50110">
    <property type="entry name" value="RESPONSE_REGULATORY"/>
    <property type="match status" value="1"/>
</dbReference>
<dbReference type="InterPro" id="IPR001789">
    <property type="entry name" value="Sig_transdc_resp-reg_receiver"/>
</dbReference>